<evidence type="ECO:0000256" key="1">
    <source>
        <dbReference type="SAM" id="MobiDB-lite"/>
    </source>
</evidence>
<feature type="region of interest" description="Disordered" evidence="1">
    <location>
        <begin position="1"/>
        <end position="20"/>
    </location>
</feature>
<reference evidence="2 3" key="1">
    <citation type="submission" date="2023-07" db="EMBL/GenBank/DDBJ databases">
        <title>Comparative genomics of wheat-associated soil bacteria to identify genetic determinants of phenazine resistance.</title>
        <authorList>
            <person name="Mouncey N."/>
        </authorList>
    </citation>
    <scope>NUCLEOTIDE SEQUENCE [LARGE SCALE GENOMIC DNA]</scope>
    <source>
        <strain evidence="2 3">V2I4</strain>
    </source>
</reference>
<proteinExistence type="predicted"/>
<keyword evidence="3" id="KW-1185">Reference proteome</keyword>
<sequence length="90" mass="9859">MTTQIMTRTRPDTAGTEDANRRLGAHLLDVVRRQDAAIPADRRAPRTVAQMRARLAAAEAAQEDVCPMCEYWQCRCGRAAWQPCSGSGAA</sequence>
<evidence type="ECO:0000313" key="2">
    <source>
        <dbReference type="EMBL" id="MDQ1022474.1"/>
    </source>
</evidence>
<accession>A0ABU0SFZ5</accession>
<dbReference type="EMBL" id="JAUSZI010000001">
    <property type="protein sequence ID" value="MDQ1022474.1"/>
    <property type="molecule type" value="Genomic_DNA"/>
</dbReference>
<protein>
    <submittedName>
        <fullName evidence="2">Uncharacterized protein</fullName>
    </submittedName>
</protein>
<comment type="caution">
    <text evidence="2">The sequence shown here is derived from an EMBL/GenBank/DDBJ whole genome shotgun (WGS) entry which is preliminary data.</text>
</comment>
<gene>
    <name evidence="2" type="ORF">QF035_000056</name>
</gene>
<evidence type="ECO:0000313" key="3">
    <source>
        <dbReference type="Proteomes" id="UP001230328"/>
    </source>
</evidence>
<dbReference type="RefSeq" id="WP_307517337.1">
    <property type="nucleotide sequence ID" value="NZ_JAUSZI010000001.1"/>
</dbReference>
<name>A0ABU0SFZ5_9ACTN</name>
<dbReference type="Proteomes" id="UP001230328">
    <property type="component" value="Unassembled WGS sequence"/>
</dbReference>
<organism evidence="2 3">
    <name type="scientific">Streptomyces umbrinus</name>
    <dbReference type="NCBI Taxonomy" id="67370"/>
    <lineage>
        <taxon>Bacteria</taxon>
        <taxon>Bacillati</taxon>
        <taxon>Actinomycetota</taxon>
        <taxon>Actinomycetes</taxon>
        <taxon>Kitasatosporales</taxon>
        <taxon>Streptomycetaceae</taxon>
        <taxon>Streptomyces</taxon>
        <taxon>Streptomyces phaeochromogenes group</taxon>
    </lineage>
</organism>